<organism evidence="2 3">
    <name type="scientific">Macrolepiota fuliginosa MF-IS2</name>
    <dbReference type="NCBI Taxonomy" id="1400762"/>
    <lineage>
        <taxon>Eukaryota</taxon>
        <taxon>Fungi</taxon>
        <taxon>Dikarya</taxon>
        <taxon>Basidiomycota</taxon>
        <taxon>Agaricomycotina</taxon>
        <taxon>Agaricomycetes</taxon>
        <taxon>Agaricomycetidae</taxon>
        <taxon>Agaricales</taxon>
        <taxon>Agaricineae</taxon>
        <taxon>Agaricaceae</taxon>
        <taxon>Macrolepiota</taxon>
    </lineage>
</organism>
<protein>
    <submittedName>
        <fullName evidence="2">Uncharacterized protein</fullName>
    </submittedName>
</protein>
<comment type="caution">
    <text evidence="2">The sequence shown here is derived from an EMBL/GenBank/DDBJ whole genome shotgun (WGS) entry which is preliminary data.</text>
</comment>
<sequence>MAAARSYFHEQHKYSQVRIILHLWLVGIKELVETLHRLDVEDSDYAVTYARLVITSLETADRIQPPAKWSQWTRREVPPGYMEQPNSDISEHGKEEMR</sequence>
<dbReference type="EMBL" id="MU151412">
    <property type="protein sequence ID" value="KAF9444026.1"/>
    <property type="molecule type" value="Genomic_DNA"/>
</dbReference>
<keyword evidence="3" id="KW-1185">Reference proteome</keyword>
<name>A0A9P5X631_9AGAR</name>
<evidence type="ECO:0000313" key="2">
    <source>
        <dbReference type="EMBL" id="KAF9444026.1"/>
    </source>
</evidence>
<feature type="region of interest" description="Disordered" evidence="1">
    <location>
        <begin position="74"/>
        <end position="98"/>
    </location>
</feature>
<dbReference type="Proteomes" id="UP000807342">
    <property type="component" value="Unassembled WGS sequence"/>
</dbReference>
<evidence type="ECO:0000256" key="1">
    <source>
        <dbReference type="SAM" id="MobiDB-lite"/>
    </source>
</evidence>
<evidence type="ECO:0000313" key="3">
    <source>
        <dbReference type="Proteomes" id="UP000807342"/>
    </source>
</evidence>
<proteinExistence type="predicted"/>
<dbReference type="AlphaFoldDB" id="A0A9P5X631"/>
<accession>A0A9P5X631</accession>
<gene>
    <name evidence="2" type="ORF">P691DRAFT_807982</name>
</gene>
<reference evidence="2" key="1">
    <citation type="submission" date="2020-11" db="EMBL/GenBank/DDBJ databases">
        <authorList>
            <consortium name="DOE Joint Genome Institute"/>
            <person name="Ahrendt S."/>
            <person name="Riley R."/>
            <person name="Andreopoulos W."/>
            <person name="Labutti K."/>
            <person name="Pangilinan J."/>
            <person name="Ruiz-Duenas F.J."/>
            <person name="Barrasa J.M."/>
            <person name="Sanchez-Garcia M."/>
            <person name="Camarero S."/>
            <person name="Miyauchi S."/>
            <person name="Serrano A."/>
            <person name="Linde D."/>
            <person name="Babiker R."/>
            <person name="Drula E."/>
            <person name="Ayuso-Fernandez I."/>
            <person name="Pacheco R."/>
            <person name="Padilla G."/>
            <person name="Ferreira P."/>
            <person name="Barriuso J."/>
            <person name="Kellner H."/>
            <person name="Castanera R."/>
            <person name="Alfaro M."/>
            <person name="Ramirez L."/>
            <person name="Pisabarro A.G."/>
            <person name="Kuo A."/>
            <person name="Tritt A."/>
            <person name="Lipzen A."/>
            <person name="He G."/>
            <person name="Yan M."/>
            <person name="Ng V."/>
            <person name="Cullen D."/>
            <person name="Martin F."/>
            <person name="Rosso M.-N."/>
            <person name="Henrissat B."/>
            <person name="Hibbett D."/>
            <person name="Martinez A.T."/>
            <person name="Grigoriev I.V."/>
        </authorList>
    </citation>
    <scope>NUCLEOTIDE SEQUENCE</scope>
    <source>
        <strain evidence="2">MF-IS2</strain>
    </source>
</reference>
<feature type="compositionally biased region" description="Basic and acidic residues" evidence="1">
    <location>
        <begin position="89"/>
        <end position="98"/>
    </location>
</feature>